<keyword evidence="3" id="KW-1185">Reference proteome</keyword>
<dbReference type="InterPro" id="IPR036390">
    <property type="entry name" value="WH_DNA-bd_sf"/>
</dbReference>
<dbReference type="InterPro" id="IPR043129">
    <property type="entry name" value="ATPase_NBD"/>
</dbReference>
<dbReference type="PANTHER" id="PTHR18964">
    <property type="entry name" value="ROK (REPRESSOR, ORF, KINASE) FAMILY"/>
    <property type="match status" value="1"/>
</dbReference>
<dbReference type="Proteomes" id="UP000294723">
    <property type="component" value="Unassembled WGS sequence"/>
</dbReference>
<accession>A0A4R5BXY3</accession>
<dbReference type="AlphaFoldDB" id="A0A4R5BXY3"/>
<dbReference type="InterPro" id="IPR036388">
    <property type="entry name" value="WH-like_DNA-bd_sf"/>
</dbReference>
<protein>
    <submittedName>
        <fullName evidence="2">ROK family protein</fullName>
    </submittedName>
</protein>
<comment type="caution">
    <text evidence="2">The sequence shown here is derived from an EMBL/GenBank/DDBJ whole genome shotgun (WGS) entry which is preliminary data.</text>
</comment>
<proteinExistence type="inferred from homology"/>
<dbReference type="Gene3D" id="1.10.10.10">
    <property type="entry name" value="Winged helix-like DNA-binding domain superfamily/Winged helix DNA-binding domain"/>
    <property type="match status" value="1"/>
</dbReference>
<dbReference type="SUPFAM" id="SSF46785">
    <property type="entry name" value="Winged helix' DNA-binding domain"/>
    <property type="match status" value="1"/>
</dbReference>
<comment type="similarity">
    <text evidence="1">Belongs to the ROK (NagC/XylR) family.</text>
</comment>
<dbReference type="EMBL" id="SMLA01000013">
    <property type="protein sequence ID" value="TDD89244.1"/>
    <property type="molecule type" value="Genomic_DNA"/>
</dbReference>
<dbReference type="InterPro" id="IPR000600">
    <property type="entry name" value="ROK"/>
</dbReference>
<dbReference type="Pfam" id="PF00480">
    <property type="entry name" value="ROK"/>
    <property type="match status" value="1"/>
</dbReference>
<evidence type="ECO:0000256" key="1">
    <source>
        <dbReference type="ARBA" id="ARBA00006479"/>
    </source>
</evidence>
<gene>
    <name evidence="2" type="ORF">E1202_11840</name>
</gene>
<name>A0A4R5BXY3_9PSEU</name>
<evidence type="ECO:0000313" key="2">
    <source>
        <dbReference type="EMBL" id="TDD89244.1"/>
    </source>
</evidence>
<sequence length="384" mass="39811">MLALVRSGEATSRAEIARRTSLARSTVGQQVNHLLTSGLVTEDEGGDTVRGRPPRVLRISPQAGVIAAADVDGTATHLAISDLTGKVLAREVTTIPVEAGPERALGDLTARIRALLDGHASDRPLRHVVVGLPAPITPDGCTVKAPITLRAATMSGWDGTPVATHLEQALSAPVTVDNDVNLMALGEAAHDAPGPLLFIKAGAGIGSGVVTAEGTVLRGADGAAGDINHLRIAHDSDVVCACGHTGCLGSVASYRAVLNDLDIPFPEDPLHGSRQLAELVASGDPTTLRRIRRAATHLGEAAALLIQFQNPRTLVLGGLLAQLNDDVLSGVRAAVYDRAAPLFTRKLTITTSTLGDQAGVLGGITLALDRTFDNDGLTRLLNDR</sequence>
<dbReference type="PANTHER" id="PTHR18964:SF173">
    <property type="entry name" value="GLUCOKINASE"/>
    <property type="match status" value="1"/>
</dbReference>
<reference evidence="2 3" key="1">
    <citation type="submission" date="2019-03" db="EMBL/GenBank/DDBJ databases">
        <title>Draft genome sequences of novel Actinobacteria.</title>
        <authorList>
            <person name="Sahin N."/>
            <person name="Ay H."/>
            <person name="Saygin H."/>
        </authorList>
    </citation>
    <scope>NUCLEOTIDE SEQUENCE [LARGE SCALE GENOMIC DNA]</scope>
    <source>
        <strain evidence="2 3">5K548</strain>
    </source>
</reference>
<dbReference type="SUPFAM" id="SSF53067">
    <property type="entry name" value="Actin-like ATPase domain"/>
    <property type="match status" value="1"/>
</dbReference>
<evidence type="ECO:0000313" key="3">
    <source>
        <dbReference type="Proteomes" id="UP000294723"/>
    </source>
</evidence>
<dbReference type="Gene3D" id="3.30.420.40">
    <property type="match status" value="2"/>
</dbReference>
<organism evidence="2 3">
    <name type="scientific">Saccharopolyspora karakumensis</name>
    <dbReference type="NCBI Taxonomy" id="2530386"/>
    <lineage>
        <taxon>Bacteria</taxon>
        <taxon>Bacillati</taxon>
        <taxon>Actinomycetota</taxon>
        <taxon>Actinomycetes</taxon>
        <taxon>Pseudonocardiales</taxon>
        <taxon>Pseudonocardiaceae</taxon>
        <taxon>Saccharopolyspora</taxon>
    </lineage>
</organism>